<keyword evidence="2 4" id="KW-0012">Acyltransferase</keyword>
<accession>A0ABW3U180</accession>
<dbReference type="PANTHER" id="PTHR43420:SF47">
    <property type="entry name" value="N-ACETYLTRANSFERASE DOMAIN-CONTAINING PROTEIN"/>
    <property type="match status" value="1"/>
</dbReference>
<dbReference type="Gene3D" id="3.40.630.30">
    <property type="match status" value="1"/>
</dbReference>
<dbReference type="PANTHER" id="PTHR43420">
    <property type="entry name" value="ACETYLTRANSFERASE"/>
    <property type="match status" value="1"/>
</dbReference>
<evidence type="ECO:0000259" key="3">
    <source>
        <dbReference type="PROSITE" id="PS51186"/>
    </source>
</evidence>
<dbReference type="InterPro" id="IPR000182">
    <property type="entry name" value="GNAT_dom"/>
</dbReference>
<dbReference type="EC" id="2.3.-.-" evidence="4"/>
<comment type="caution">
    <text evidence="4">The sequence shown here is derived from an EMBL/GenBank/DDBJ whole genome shotgun (WGS) entry which is preliminary data.</text>
</comment>
<dbReference type="PROSITE" id="PS51186">
    <property type="entry name" value="GNAT"/>
    <property type="match status" value="1"/>
</dbReference>
<evidence type="ECO:0000313" key="4">
    <source>
        <dbReference type="EMBL" id="MFD1206856.1"/>
    </source>
</evidence>
<dbReference type="SUPFAM" id="SSF55729">
    <property type="entry name" value="Acyl-CoA N-acyltransferases (Nat)"/>
    <property type="match status" value="1"/>
</dbReference>
<evidence type="ECO:0000256" key="1">
    <source>
        <dbReference type="ARBA" id="ARBA00022679"/>
    </source>
</evidence>
<sequence length="165" mass="18731">MKIIRLKPEHASDYYQLRIEALQNSPEAFASSYEEEVRQSAAKYETRFGMDDSYTFGAFQDGCLVGSVTLLKEQLKKLSHRVNIVAMYVKPEYRGFGIAAALMEKAIQTARQIGEVEQIHLTVVSTNTRAIKLYEKNGFTLYGTVNQSLKTGSNYVDELLMVRFL</sequence>
<dbReference type="GO" id="GO:0016746">
    <property type="term" value="F:acyltransferase activity"/>
    <property type="evidence" value="ECO:0007669"/>
    <property type="project" value="UniProtKB-KW"/>
</dbReference>
<evidence type="ECO:0000256" key="2">
    <source>
        <dbReference type="ARBA" id="ARBA00023315"/>
    </source>
</evidence>
<name>A0ABW3U180_9BACL</name>
<dbReference type="Pfam" id="PF00583">
    <property type="entry name" value="Acetyltransf_1"/>
    <property type="match status" value="1"/>
</dbReference>
<dbReference type="Proteomes" id="UP001597231">
    <property type="component" value="Unassembled WGS sequence"/>
</dbReference>
<dbReference type="InterPro" id="IPR050680">
    <property type="entry name" value="YpeA/RimI_acetyltransf"/>
</dbReference>
<keyword evidence="1 4" id="KW-0808">Transferase</keyword>
<dbReference type="CDD" id="cd04301">
    <property type="entry name" value="NAT_SF"/>
    <property type="match status" value="1"/>
</dbReference>
<dbReference type="EMBL" id="JBHTLT010000131">
    <property type="protein sequence ID" value="MFD1206856.1"/>
    <property type="molecule type" value="Genomic_DNA"/>
</dbReference>
<organism evidence="4 5">
    <name type="scientific">Sporosarcina contaminans</name>
    <dbReference type="NCBI Taxonomy" id="633403"/>
    <lineage>
        <taxon>Bacteria</taxon>
        <taxon>Bacillati</taxon>
        <taxon>Bacillota</taxon>
        <taxon>Bacilli</taxon>
        <taxon>Bacillales</taxon>
        <taxon>Caryophanaceae</taxon>
        <taxon>Sporosarcina</taxon>
    </lineage>
</organism>
<proteinExistence type="predicted"/>
<gene>
    <name evidence="4" type="ORF">ACFQ38_17300</name>
</gene>
<reference evidence="5" key="1">
    <citation type="journal article" date="2019" name="Int. J. Syst. Evol. Microbiol.">
        <title>The Global Catalogue of Microorganisms (GCM) 10K type strain sequencing project: providing services to taxonomists for standard genome sequencing and annotation.</title>
        <authorList>
            <consortium name="The Broad Institute Genomics Platform"/>
            <consortium name="The Broad Institute Genome Sequencing Center for Infectious Disease"/>
            <person name="Wu L."/>
            <person name="Ma J."/>
        </authorList>
    </citation>
    <scope>NUCLEOTIDE SEQUENCE [LARGE SCALE GENOMIC DNA]</scope>
    <source>
        <strain evidence="5">CCUG 53915</strain>
    </source>
</reference>
<keyword evidence="5" id="KW-1185">Reference proteome</keyword>
<dbReference type="InterPro" id="IPR016181">
    <property type="entry name" value="Acyl_CoA_acyltransferase"/>
</dbReference>
<dbReference type="RefSeq" id="WP_381482509.1">
    <property type="nucleotide sequence ID" value="NZ_JBHTLT010000131.1"/>
</dbReference>
<evidence type="ECO:0000313" key="5">
    <source>
        <dbReference type="Proteomes" id="UP001597231"/>
    </source>
</evidence>
<feature type="domain" description="N-acetyltransferase" evidence="3">
    <location>
        <begin position="1"/>
        <end position="165"/>
    </location>
</feature>
<protein>
    <submittedName>
        <fullName evidence="4">GNAT family N-acetyltransferase</fullName>
        <ecNumber evidence="4">2.3.-.-</ecNumber>
    </submittedName>
</protein>